<evidence type="ECO:0000313" key="2">
    <source>
        <dbReference type="Proteomes" id="UP001213691"/>
    </source>
</evidence>
<comment type="caution">
    <text evidence="1">The sequence shown here is derived from an EMBL/GenBank/DDBJ whole genome shotgun (WGS) entry which is preliminary data.</text>
</comment>
<dbReference type="Proteomes" id="UP001213691">
    <property type="component" value="Unassembled WGS sequence"/>
</dbReference>
<proteinExistence type="predicted"/>
<accession>A0ABT5TL32</accession>
<keyword evidence="2" id="KW-1185">Reference proteome</keyword>
<protein>
    <submittedName>
        <fullName evidence="1">Uncharacterized protein</fullName>
    </submittedName>
</protein>
<dbReference type="EMBL" id="JAQQPZ010000006">
    <property type="protein sequence ID" value="MDD8059323.1"/>
    <property type="molecule type" value="Genomic_DNA"/>
</dbReference>
<organism evidence="1 2">
    <name type="scientific">Shewanella metallivivens</name>
    <dbReference type="NCBI Taxonomy" id="2872342"/>
    <lineage>
        <taxon>Bacteria</taxon>
        <taxon>Pseudomonadati</taxon>
        <taxon>Pseudomonadota</taxon>
        <taxon>Gammaproteobacteria</taxon>
        <taxon>Alteromonadales</taxon>
        <taxon>Shewanellaceae</taxon>
        <taxon>Shewanella</taxon>
    </lineage>
</organism>
<reference evidence="1 2" key="1">
    <citation type="submission" date="2023-02" db="EMBL/GenBank/DDBJ databases">
        <title>Genome sequence of Shewanella metallivivens ER-Te-42B-Light, sp. nov., enriched from sulfide tube worms (Riftia pachyptila) isolated from Explorer Ridge in the Pacific Ocean.</title>
        <authorList>
            <person name="Maltman C."/>
            <person name="Kuzyk S.B."/>
            <person name="Kyndt J.A."/>
            <person name="Yurkov V."/>
        </authorList>
    </citation>
    <scope>NUCLEOTIDE SEQUENCE [LARGE SCALE GENOMIC DNA]</scope>
    <source>
        <strain evidence="1 2">ER-Te-42B-Light</strain>
    </source>
</reference>
<evidence type="ECO:0000313" key="1">
    <source>
        <dbReference type="EMBL" id="MDD8059323.1"/>
    </source>
</evidence>
<dbReference type="RefSeq" id="WP_238102797.1">
    <property type="nucleotide sequence ID" value="NZ_JAQQPZ010000006.1"/>
</dbReference>
<gene>
    <name evidence="1" type="ORF">PQR79_09430</name>
</gene>
<name>A0ABT5TL32_9GAMM</name>
<sequence length="211" mass="23931">MINKKILSAAVKIMPNRLQDKAICSALNLLFVNKITLDADKTVSVSVNDLNKQWFMRLTAKGFMPLAQKVVGDNDIQLSTDLATIFASQRRSQLINALESGAICVVANNQDKQAFLSAFEAITQPQIDNIVNRGYRFLRMTPPTRIDINKVVFDDIECQQDVDFIRDHAVNIEKTDLPKALRLMELAHKARPEGPFIRDKVMEYRKLLQSK</sequence>